<proteinExistence type="predicted"/>
<evidence type="ECO:0000313" key="2">
    <source>
        <dbReference type="EMBL" id="KAB7739093.1"/>
    </source>
</evidence>
<evidence type="ECO:0008006" key="4">
    <source>
        <dbReference type="Google" id="ProtNLM"/>
    </source>
</evidence>
<feature type="region of interest" description="Disordered" evidence="1">
    <location>
        <begin position="228"/>
        <end position="256"/>
    </location>
</feature>
<evidence type="ECO:0000313" key="3">
    <source>
        <dbReference type="Proteomes" id="UP000468901"/>
    </source>
</evidence>
<sequence>MFNRLRLLPTVMLCAGLLLGLKVVHLVGGLEGFVAISPARAADHAEAEKASEGAEKGHAETLVPAPKQQAQVPSDPAMSPAEVAVLGSLAQRRDELDKRAKDIEMREQLLTAAEKRVEDRIGELKQIEASIKTRIADNDKANEARLAGVVKMYETMKPKDAARIFERLDMGVLVDVTKRMEPRKLAAVLAAMDPVTAQELTVELATGDKLPDGIDAVPAVKDVKPSVDVPAATSAPQAGLPAAPGAALDGTKGKHV</sequence>
<organism evidence="2 3">
    <name type="scientific">Parvibaculum sedimenti</name>
    <dbReference type="NCBI Taxonomy" id="2608632"/>
    <lineage>
        <taxon>Bacteria</taxon>
        <taxon>Pseudomonadati</taxon>
        <taxon>Pseudomonadota</taxon>
        <taxon>Alphaproteobacteria</taxon>
        <taxon>Hyphomicrobiales</taxon>
        <taxon>Parvibaculaceae</taxon>
        <taxon>Parvibaculum</taxon>
    </lineage>
</organism>
<protein>
    <recommendedName>
        <fullName evidence="4">Magnesium transporter MgtE intracellular domain-containing protein</fullName>
    </recommendedName>
</protein>
<dbReference type="Proteomes" id="UP000468901">
    <property type="component" value="Unassembled WGS sequence"/>
</dbReference>
<dbReference type="EMBL" id="WESC01000013">
    <property type="protein sequence ID" value="KAB7739093.1"/>
    <property type="molecule type" value="Genomic_DNA"/>
</dbReference>
<dbReference type="AlphaFoldDB" id="A0A6N6VFS0"/>
<dbReference type="SUPFAM" id="SSF158791">
    <property type="entry name" value="MgtE N-terminal domain-like"/>
    <property type="match status" value="1"/>
</dbReference>
<evidence type="ECO:0000256" key="1">
    <source>
        <dbReference type="SAM" id="MobiDB-lite"/>
    </source>
</evidence>
<reference evidence="2 3" key="1">
    <citation type="submission" date="2019-09" db="EMBL/GenBank/DDBJ databases">
        <title>Parvibaculum sedimenti sp. nov., isolated from sediment.</title>
        <authorList>
            <person name="Wang Y."/>
        </authorList>
    </citation>
    <scope>NUCLEOTIDE SEQUENCE [LARGE SCALE GENOMIC DNA]</scope>
    <source>
        <strain evidence="2 3">HXT-9</strain>
    </source>
</reference>
<feature type="compositionally biased region" description="Low complexity" evidence="1">
    <location>
        <begin position="235"/>
        <end position="248"/>
    </location>
</feature>
<gene>
    <name evidence="2" type="ORF">F2P47_13880</name>
</gene>
<name>A0A6N6VFS0_9HYPH</name>
<keyword evidence="3" id="KW-1185">Reference proteome</keyword>
<dbReference type="RefSeq" id="WP_152216976.1">
    <property type="nucleotide sequence ID" value="NZ_WESC01000013.1"/>
</dbReference>
<accession>A0A6N6VFS0</accession>
<comment type="caution">
    <text evidence="2">The sequence shown here is derived from an EMBL/GenBank/DDBJ whole genome shotgun (WGS) entry which is preliminary data.</text>
</comment>